<protein>
    <submittedName>
        <fullName evidence="9">CSON007715 protein</fullName>
    </submittedName>
</protein>
<feature type="coiled-coil region" evidence="6">
    <location>
        <begin position="88"/>
        <end position="140"/>
    </location>
</feature>
<feature type="coiled-coil region" evidence="6">
    <location>
        <begin position="177"/>
        <end position="350"/>
    </location>
</feature>
<evidence type="ECO:0000256" key="7">
    <source>
        <dbReference type="SAM" id="MobiDB-lite"/>
    </source>
</evidence>
<dbReference type="InterPro" id="IPR000237">
    <property type="entry name" value="GRIP_dom"/>
</dbReference>
<dbReference type="InterPro" id="IPR051952">
    <property type="entry name" value="Golgi-autophagy_related"/>
</dbReference>
<dbReference type="AlphaFoldDB" id="A0A336LYK2"/>
<evidence type="ECO:0000256" key="2">
    <source>
        <dbReference type="ARBA" id="ARBA00004496"/>
    </source>
</evidence>
<evidence type="ECO:0000256" key="3">
    <source>
        <dbReference type="ARBA" id="ARBA00022490"/>
    </source>
</evidence>
<feature type="domain" description="GRIP" evidence="8">
    <location>
        <begin position="636"/>
        <end position="686"/>
    </location>
</feature>
<organism evidence="9">
    <name type="scientific">Culicoides sonorensis</name>
    <name type="common">Biting midge</name>
    <dbReference type="NCBI Taxonomy" id="179676"/>
    <lineage>
        <taxon>Eukaryota</taxon>
        <taxon>Metazoa</taxon>
        <taxon>Ecdysozoa</taxon>
        <taxon>Arthropoda</taxon>
        <taxon>Hexapoda</taxon>
        <taxon>Insecta</taxon>
        <taxon>Pterygota</taxon>
        <taxon>Neoptera</taxon>
        <taxon>Endopterygota</taxon>
        <taxon>Diptera</taxon>
        <taxon>Nematocera</taxon>
        <taxon>Chironomoidea</taxon>
        <taxon>Ceratopogonidae</taxon>
        <taxon>Ceratopogoninae</taxon>
        <taxon>Culicoides</taxon>
        <taxon>Monoculicoides</taxon>
    </lineage>
</organism>
<dbReference type="GO" id="GO:0005794">
    <property type="term" value="C:Golgi apparatus"/>
    <property type="evidence" value="ECO:0007669"/>
    <property type="project" value="TreeGrafter"/>
</dbReference>
<name>A0A336LYK2_CULSO</name>
<evidence type="ECO:0000313" key="9">
    <source>
        <dbReference type="EMBL" id="SSX22880.1"/>
    </source>
</evidence>
<keyword evidence="5" id="KW-0472">Membrane</keyword>
<accession>A0A336LYK2</accession>
<sequence>MEKSVRELESLVNSQKAQLNRYETRLKDVVTAYKGLLKEKEALEASLAAVSSKPSPSRETKSSENASTNESIKNENDEKPSTTNNNGVLELQEQISTLMNSLATLSAEKSRQEASFQNDKKQLRQEIAIKDKIILDLQEKVKKAGNRSNSDVEALKSKLIVEKHERELETKDHMARIRELQKLLTDERHLKESLEMQLNDLKAQFSQMQSEDGSNRKFTELKQELEEARAVIKEYEGRRKMFNEDSTSMFQKLQDEMALLKQQHAVAIQAEQKRALLAEETNRKLAARHEERVANLEAKLSELSCSYVRHRQQDQHNIAILKDKLARLNVAKVEEKSETKSKNIHELLDQILQLKKQLLIENAHVENPIDLSKIFVVTSNSQQGPNAEESISLLEYNKLKSELNAYMEENDSIKFSLDEQKAHIRTLQEKVKVLNRNIEEHETELSKKQIEFNQILITEKKKWKDALTSLENEYRSKISQLENELQKQRERSLTLLEEKDKEIKTLKTSFEIFIPGNPQMMNSVQEAANEFSNNPESDSEPTSYKTPAAQLSTLLNSKKFQNQGPTPGSNNESFHMLHYAHELARKDVEITNLRKAKYSAETALHQALHDKVTSQEELHEKISNLEDEVDRLKRYHSREGANLEYLKNVILSYLVSRDPESRKHMLNAIGAVLKFSPSEMNSISIFLGTGKK</sequence>
<gene>
    <name evidence="9" type="primary">CSON007715</name>
</gene>
<dbReference type="SMART" id="SM00755">
    <property type="entry name" value="Grip"/>
    <property type="match status" value="1"/>
</dbReference>
<dbReference type="PROSITE" id="PS50913">
    <property type="entry name" value="GRIP"/>
    <property type="match status" value="1"/>
</dbReference>
<feature type="region of interest" description="Disordered" evidence="7">
    <location>
        <begin position="46"/>
        <end position="85"/>
    </location>
</feature>
<dbReference type="OMA" id="AEMQAIN"/>
<keyword evidence="3" id="KW-0963">Cytoplasm</keyword>
<proteinExistence type="predicted"/>
<dbReference type="Pfam" id="PF01465">
    <property type="entry name" value="GRIP"/>
    <property type="match status" value="1"/>
</dbReference>
<dbReference type="Gene3D" id="1.10.220.60">
    <property type="entry name" value="GRIP domain"/>
    <property type="match status" value="1"/>
</dbReference>
<evidence type="ECO:0000256" key="4">
    <source>
        <dbReference type="ARBA" id="ARBA00023054"/>
    </source>
</evidence>
<dbReference type="PANTHER" id="PTHR23157">
    <property type="entry name" value="GRIP AND COILED-COIL DOMAIN-CONTAINING PROTEIN 1"/>
    <property type="match status" value="1"/>
</dbReference>
<evidence type="ECO:0000259" key="8">
    <source>
        <dbReference type="PROSITE" id="PS50913"/>
    </source>
</evidence>
<evidence type="ECO:0000256" key="5">
    <source>
        <dbReference type="ARBA" id="ARBA00023136"/>
    </source>
</evidence>
<dbReference type="EMBL" id="UFQT01000290">
    <property type="protein sequence ID" value="SSX22880.1"/>
    <property type="molecule type" value="Genomic_DNA"/>
</dbReference>
<reference evidence="9" key="1">
    <citation type="submission" date="2018-07" db="EMBL/GenBank/DDBJ databases">
        <authorList>
            <person name="Quirk P.G."/>
            <person name="Krulwich T.A."/>
        </authorList>
    </citation>
    <scope>NUCLEOTIDE SEQUENCE</scope>
</reference>
<dbReference type="PANTHER" id="PTHR23157:SF25">
    <property type="entry name" value="GRIP AND COILED-COIL DOMAIN-CONTAINING PROTEIN 1"/>
    <property type="match status" value="1"/>
</dbReference>
<keyword evidence="4 6" id="KW-0175">Coiled coil</keyword>
<dbReference type="VEuPathDB" id="VectorBase:CSON007715"/>
<comment type="subcellular location">
    <subcellularLocation>
        <location evidence="2">Cytoplasm</location>
    </subcellularLocation>
    <subcellularLocation>
        <location evidence="1">Endomembrane system</location>
        <topology evidence="1">Peripheral membrane protein</topology>
    </subcellularLocation>
</comment>
<evidence type="ECO:0000256" key="6">
    <source>
        <dbReference type="SAM" id="Coils"/>
    </source>
</evidence>
<feature type="coiled-coil region" evidence="6">
    <location>
        <begin position="417"/>
        <end position="498"/>
    </location>
</feature>
<evidence type="ECO:0000256" key="1">
    <source>
        <dbReference type="ARBA" id="ARBA00004184"/>
    </source>
</evidence>